<gene>
    <name evidence="1" type="ORF">QR680_005413</name>
</gene>
<dbReference type="AlphaFoldDB" id="A0AA39HU51"/>
<proteinExistence type="predicted"/>
<protein>
    <submittedName>
        <fullName evidence="1">Uncharacterized protein</fullName>
    </submittedName>
</protein>
<reference evidence="1" key="1">
    <citation type="submission" date="2023-06" db="EMBL/GenBank/DDBJ databases">
        <title>Genomic analysis of the entomopathogenic nematode Steinernema hermaphroditum.</title>
        <authorList>
            <person name="Schwarz E.M."/>
            <person name="Heppert J.K."/>
            <person name="Baniya A."/>
            <person name="Schwartz H.T."/>
            <person name="Tan C.-H."/>
            <person name="Antoshechkin I."/>
            <person name="Sternberg P.W."/>
            <person name="Goodrich-Blair H."/>
            <person name="Dillman A.R."/>
        </authorList>
    </citation>
    <scope>NUCLEOTIDE SEQUENCE</scope>
    <source>
        <strain evidence="1">PS9179</strain>
        <tissue evidence="1">Whole animal</tissue>
    </source>
</reference>
<comment type="caution">
    <text evidence="1">The sequence shown here is derived from an EMBL/GenBank/DDBJ whole genome shotgun (WGS) entry which is preliminary data.</text>
</comment>
<evidence type="ECO:0000313" key="1">
    <source>
        <dbReference type="EMBL" id="KAK0410968.1"/>
    </source>
</evidence>
<organism evidence="1 2">
    <name type="scientific">Steinernema hermaphroditum</name>
    <dbReference type="NCBI Taxonomy" id="289476"/>
    <lineage>
        <taxon>Eukaryota</taxon>
        <taxon>Metazoa</taxon>
        <taxon>Ecdysozoa</taxon>
        <taxon>Nematoda</taxon>
        <taxon>Chromadorea</taxon>
        <taxon>Rhabditida</taxon>
        <taxon>Tylenchina</taxon>
        <taxon>Panagrolaimomorpha</taxon>
        <taxon>Strongyloidoidea</taxon>
        <taxon>Steinernematidae</taxon>
        <taxon>Steinernema</taxon>
    </lineage>
</organism>
<dbReference type="Proteomes" id="UP001175271">
    <property type="component" value="Unassembled WGS sequence"/>
</dbReference>
<name>A0AA39HU51_9BILA</name>
<keyword evidence="2" id="KW-1185">Reference proteome</keyword>
<evidence type="ECO:0000313" key="2">
    <source>
        <dbReference type="Proteomes" id="UP001175271"/>
    </source>
</evidence>
<accession>A0AA39HU51</accession>
<dbReference type="EMBL" id="JAUCMV010000003">
    <property type="protein sequence ID" value="KAK0410968.1"/>
    <property type="molecule type" value="Genomic_DNA"/>
</dbReference>
<sequence>MNQVVIWGISEKQRRIALFESVIHSGVTFEFRKDVVNKDGSAKLRCTYCEKANRNRKATGDHFERCAYAKTSTFEDGAVWITDPDSNHGCIGHINIESETEKVVARQTYL</sequence>